<dbReference type="PANTHER" id="PTHR11022">
    <property type="entry name" value="PEPTIDOGLYCAN RECOGNITION PROTEIN"/>
    <property type="match status" value="1"/>
</dbReference>
<dbReference type="Gene3D" id="3.40.80.10">
    <property type="entry name" value="Peptidoglycan recognition protein-like"/>
    <property type="match status" value="1"/>
</dbReference>
<dbReference type="SMART" id="SM00701">
    <property type="entry name" value="PGRP"/>
    <property type="match status" value="1"/>
</dbReference>
<dbReference type="InterPro" id="IPR013207">
    <property type="entry name" value="LGFP"/>
</dbReference>
<comment type="similarity">
    <text evidence="1">Belongs to the N-acetylmuramoyl-L-alanine amidase 2 family.</text>
</comment>
<dbReference type="Pfam" id="PF08310">
    <property type="entry name" value="LGFP"/>
    <property type="match status" value="2"/>
</dbReference>
<evidence type="ECO:0000256" key="3">
    <source>
        <dbReference type="SAM" id="SignalP"/>
    </source>
</evidence>
<evidence type="ECO:0000313" key="7">
    <source>
        <dbReference type="Proteomes" id="UP001500393"/>
    </source>
</evidence>
<evidence type="ECO:0000259" key="4">
    <source>
        <dbReference type="SMART" id="SM00644"/>
    </source>
</evidence>
<keyword evidence="7" id="KW-1185">Reference proteome</keyword>
<protein>
    <recommendedName>
        <fullName evidence="8">LGFP repeat-containing protein</fullName>
    </recommendedName>
</protein>
<dbReference type="CDD" id="cd06583">
    <property type="entry name" value="PGRP"/>
    <property type="match status" value="1"/>
</dbReference>
<dbReference type="EMBL" id="BAAAOS010000007">
    <property type="protein sequence ID" value="GAA1556888.1"/>
    <property type="molecule type" value="Genomic_DNA"/>
</dbReference>
<dbReference type="Proteomes" id="UP001500393">
    <property type="component" value="Unassembled WGS sequence"/>
</dbReference>
<comment type="caution">
    <text evidence="6">The sequence shown here is derived from an EMBL/GenBank/DDBJ whole genome shotgun (WGS) entry which is preliminary data.</text>
</comment>
<evidence type="ECO:0000259" key="5">
    <source>
        <dbReference type="SMART" id="SM00701"/>
    </source>
</evidence>
<dbReference type="InterPro" id="IPR015510">
    <property type="entry name" value="PGRP"/>
</dbReference>
<feature type="chain" id="PRO_5045196852" description="LGFP repeat-containing protein" evidence="3">
    <location>
        <begin position="31"/>
        <end position="534"/>
    </location>
</feature>
<evidence type="ECO:0000256" key="1">
    <source>
        <dbReference type="ARBA" id="ARBA00007553"/>
    </source>
</evidence>
<reference evidence="6 7" key="1">
    <citation type="journal article" date="2019" name="Int. J. Syst. Evol. Microbiol.">
        <title>The Global Catalogue of Microorganisms (GCM) 10K type strain sequencing project: providing services to taxonomists for standard genome sequencing and annotation.</title>
        <authorList>
            <consortium name="The Broad Institute Genomics Platform"/>
            <consortium name="The Broad Institute Genome Sequencing Center for Infectious Disease"/>
            <person name="Wu L."/>
            <person name="Ma J."/>
        </authorList>
    </citation>
    <scope>NUCLEOTIDE SEQUENCE [LARGE SCALE GENOMIC DNA]</scope>
    <source>
        <strain evidence="6 7">JCM 14969</strain>
    </source>
</reference>
<dbReference type="SUPFAM" id="SSF55846">
    <property type="entry name" value="N-acetylmuramoyl-L-alanine amidase-like"/>
    <property type="match status" value="1"/>
</dbReference>
<dbReference type="Pfam" id="PF01510">
    <property type="entry name" value="Amidase_2"/>
    <property type="match status" value="1"/>
</dbReference>
<dbReference type="InterPro" id="IPR036505">
    <property type="entry name" value="Amidase/PGRP_sf"/>
</dbReference>
<evidence type="ECO:0008006" key="8">
    <source>
        <dbReference type="Google" id="ProtNLM"/>
    </source>
</evidence>
<keyword evidence="3" id="KW-0732">Signal</keyword>
<dbReference type="InterPro" id="IPR002502">
    <property type="entry name" value="Amidase_domain"/>
</dbReference>
<accession>A0ABN2CIC4</accession>
<dbReference type="RefSeq" id="WP_344209800.1">
    <property type="nucleotide sequence ID" value="NZ_BAAAOS010000007.1"/>
</dbReference>
<feature type="domain" description="Peptidoglycan recognition protein family" evidence="5">
    <location>
        <begin position="185"/>
        <end position="339"/>
    </location>
</feature>
<evidence type="ECO:0000313" key="6">
    <source>
        <dbReference type="EMBL" id="GAA1556888.1"/>
    </source>
</evidence>
<organism evidence="6 7">
    <name type="scientific">Kribbella sancticallisti</name>
    <dbReference type="NCBI Taxonomy" id="460087"/>
    <lineage>
        <taxon>Bacteria</taxon>
        <taxon>Bacillati</taxon>
        <taxon>Actinomycetota</taxon>
        <taxon>Actinomycetes</taxon>
        <taxon>Propionibacteriales</taxon>
        <taxon>Kribbellaceae</taxon>
        <taxon>Kribbella</taxon>
    </lineage>
</organism>
<evidence type="ECO:0000256" key="2">
    <source>
        <dbReference type="SAM" id="MobiDB-lite"/>
    </source>
</evidence>
<proteinExistence type="inferred from homology"/>
<dbReference type="SMART" id="SM00644">
    <property type="entry name" value="Ami_2"/>
    <property type="match status" value="1"/>
</dbReference>
<feature type="domain" description="N-acetylmuramoyl-L-alanine amidase" evidence="4">
    <location>
        <begin position="204"/>
        <end position="355"/>
    </location>
</feature>
<feature type="region of interest" description="Disordered" evidence="2">
    <location>
        <begin position="104"/>
        <end position="125"/>
    </location>
</feature>
<feature type="signal peptide" evidence="3">
    <location>
        <begin position="1"/>
        <end position="30"/>
    </location>
</feature>
<dbReference type="InterPro" id="IPR006619">
    <property type="entry name" value="PGRP_domain_met/bac"/>
</dbReference>
<name>A0ABN2CIC4_9ACTN</name>
<sequence length="534" mass="58399">MSKTFSPRLALTAGTGLALFVPLVPASAPAVLPVATHTATVEPTYEELPLRQGPGTTYAAAAAPQTKPFGLVGVTWPYRKNSAKVEVKVRVQRSGAWSAWERLPVEDDHGPATATTEGRERSGTEPYWVGDANGVEASLTTLDGTTVTGAKVALINPGVTALDAEPPLTEEPVEAEGSRAPYPMPAMVSRRNWGADERLRTHNGTACARPKYTGTVQAAFVHHTADRNDYTRTQVTAMVRGMYAYHVKSRGWCDLGYNFLVDRFGRAFEGRYGGAQLPVLGAHTGAFNANSFGVSLIGNFEKVAPSQAALETTARIIAWKLDANYRSPLATVVLAGKRLHTISGHLDTKATACPGKNLYTRLPWLRQRTNILMSKSVSTEIYRFAKNLGGFRVTGQPFWGEHRTKTGRATYFSRRDVFWSVASGTHSVVGSFRTRYRKLGPDGLLGLPTGEYRIGRISGSKLQPFQNGGLYWSKRTGMRPVAGLIHRKYAALGAERSRLGLPITDMYTVKEGLRQKFQRGTLTFNKRYGKVFVT</sequence>
<dbReference type="PANTHER" id="PTHR11022:SF41">
    <property type="entry name" value="PEPTIDOGLYCAN-RECOGNITION PROTEIN LC-RELATED"/>
    <property type="match status" value="1"/>
</dbReference>
<gene>
    <name evidence="6" type="ORF">GCM10009789_07810</name>
</gene>